<feature type="domain" description="Antistasin-like" evidence="6">
    <location>
        <begin position="784"/>
        <end position="811"/>
    </location>
</feature>
<dbReference type="Gene3D" id="2.10.22.10">
    <property type="entry name" value="Antistasin, domain 1"/>
    <property type="match status" value="2"/>
</dbReference>
<proteinExistence type="predicted"/>
<feature type="domain" description="WAP" evidence="7">
    <location>
        <begin position="17"/>
        <end position="61"/>
    </location>
</feature>
<dbReference type="InterPro" id="IPR011061">
    <property type="entry name" value="Hirudin/antistatin"/>
</dbReference>
<feature type="domain" description="Thyroglobulin type-1" evidence="5">
    <location>
        <begin position="718"/>
        <end position="778"/>
    </location>
</feature>
<dbReference type="InterPro" id="IPR006150">
    <property type="entry name" value="Cys_repeat_1"/>
</dbReference>
<dbReference type="Pfam" id="PF14625">
    <property type="entry name" value="Lustrin_cystein"/>
    <property type="match status" value="4"/>
</dbReference>
<dbReference type="Gene3D" id="4.10.75.10">
    <property type="entry name" value="Elafin-like"/>
    <property type="match status" value="7"/>
</dbReference>
<dbReference type="Proteomes" id="UP000046393">
    <property type="component" value="Unplaced"/>
</dbReference>
<feature type="domain" description="BPTI/Kunitz inhibitor" evidence="4">
    <location>
        <begin position="1544"/>
        <end position="1594"/>
    </location>
</feature>
<protein>
    <submittedName>
        <fullName evidence="9">WAP domain-containing protein</fullName>
    </submittedName>
</protein>
<feature type="domain" description="Thyroglobulin type-1" evidence="5">
    <location>
        <begin position="431"/>
        <end position="501"/>
    </location>
</feature>
<dbReference type="SUPFAM" id="SSF57262">
    <property type="entry name" value="Leech antihemostatic proteins"/>
    <property type="match status" value="1"/>
</dbReference>
<dbReference type="SUPFAM" id="SSF57362">
    <property type="entry name" value="BPTI-like"/>
    <property type="match status" value="1"/>
</dbReference>
<dbReference type="InterPro" id="IPR002223">
    <property type="entry name" value="Kunitz_BPTI"/>
</dbReference>
<dbReference type="PROSITE" id="PS50279">
    <property type="entry name" value="BPTI_KUNITZ_2"/>
    <property type="match status" value="1"/>
</dbReference>
<evidence type="ECO:0000259" key="7">
    <source>
        <dbReference type="PROSITE" id="PS51390"/>
    </source>
</evidence>
<dbReference type="Pfam" id="PF00095">
    <property type="entry name" value="WAP"/>
    <property type="match status" value="7"/>
</dbReference>
<dbReference type="SUPFAM" id="SSF57610">
    <property type="entry name" value="Thyroglobulin type-1 domain"/>
    <property type="match status" value="5"/>
</dbReference>
<feature type="domain" description="Antistasin-like" evidence="6">
    <location>
        <begin position="509"/>
        <end position="534"/>
    </location>
</feature>
<feature type="domain" description="Thyroglobulin type-1" evidence="5">
    <location>
        <begin position="990"/>
        <end position="1064"/>
    </location>
</feature>
<dbReference type="SMART" id="SM00217">
    <property type="entry name" value="WAP"/>
    <property type="match status" value="7"/>
</dbReference>
<dbReference type="SUPFAM" id="SSF57256">
    <property type="entry name" value="Elafin-like"/>
    <property type="match status" value="7"/>
</dbReference>
<organism evidence="8 9">
    <name type="scientific">Syphacia muris</name>
    <dbReference type="NCBI Taxonomy" id="451379"/>
    <lineage>
        <taxon>Eukaryota</taxon>
        <taxon>Metazoa</taxon>
        <taxon>Ecdysozoa</taxon>
        <taxon>Nematoda</taxon>
        <taxon>Chromadorea</taxon>
        <taxon>Rhabditida</taxon>
        <taxon>Spirurina</taxon>
        <taxon>Oxyuridomorpha</taxon>
        <taxon>Oxyuroidea</taxon>
        <taxon>Oxyuridae</taxon>
        <taxon>Syphacia</taxon>
    </lineage>
</organism>
<feature type="domain" description="Antistasin-like" evidence="6">
    <location>
        <begin position="208"/>
        <end position="235"/>
    </location>
</feature>
<dbReference type="GO" id="GO:0005615">
    <property type="term" value="C:extracellular space"/>
    <property type="evidence" value="ECO:0007669"/>
    <property type="project" value="TreeGrafter"/>
</dbReference>
<dbReference type="InterPro" id="IPR000716">
    <property type="entry name" value="Thyroglobulin_1"/>
</dbReference>
<feature type="domain" description="WAP" evidence="7">
    <location>
        <begin position="898"/>
        <end position="947"/>
    </location>
</feature>
<feature type="domain" description="WAP" evidence="7">
    <location>
        <begin position="390"/>
        <end position="438"/>
    </location>
</feature>
<evidence type="ECO:0000259" key="4">
    <source>
        <dbReference type="PROSITE" id="PS50279"/>
    </source>
</evidence>
<dbReference type="InterPro" id="IPR050514">
    <property type="entry name" value="WAP_four-disulfide_core"/>
</dbReference>
<dbReference type="InterPro" id="IPR028150">
    <property type="entry name" value="Lustrin_cystein"/>
</dbReference>
<dbReference type="InterPro" id="IPR020901">
    <property type="entry name" value="Prtase_inh_Kunz-CS"/>
</dbReference>
<feature type="domain" description="WAP" evidence="7">
    <location>
        <begin position="319"/>
        <end position="366"/>
    </location>
</feature>
<feature type="domain" description="WAP" evidence="7">
    <location>
        <begin position="86"/>
        <end position="133"/>
    </location>
</feature>
<dbReference type="STRING" id="451379.A0A158R3Z3"/>
<dbReference type="InterPro" id="IPR036880">
    <property type="entry name" value="Kunitz_BPTI_sf"/>
</dbReference>
<dbReference type="PROSITE" id="PS00280">
    <property type="entry name" value="BPTI_KUNITZ_1"/>
    <property type="match status" value="1"/>
</dbReference>
<dbReference type="Gene3D" id="4.10.800.10">
    <property type="entry name" value="Thyroglobulin type-1"/>
    <property type="match status" value="4"/>
</dbReference>
<keyword evidence="1 2" id="KW-1015">Disulfide bond</keyword>
<keyword evidence="3" id="KW-0472">Membrane</keyword>
<evidence type="ECO:0000313" key="8">
    <source>
        <dbReference type="Proteomes" id="UP000046393"/>
    </source>
</evidence>
<dbReference type="InterPro" id="IPR008197">
    <property type="entry name" value="WAP_dom"/>
</dbReference>
<evidence type="ECO:0000313" key="9">
    <source>
        <dbReference type="WBParaSite" id="SMUV_0000091701-mRNA-1"/>
    </source>
</evidence>
<dbReference type="PROSITE" id="PS51162">
    <property type="entry name" value="THYROGLOBULIN_1_2"/>
    <property type="match status" value="5"/>
</dbReference>
<dbReference type="CDD" id="cd00191">
    <property type="entry name" value="TY"/>
    <property type="match status" value="2"/>
</dbReference>
<dbReference type="Gene3D" id="4.10.410.10">
    <property type="entry name" value="Pancreatic trypsin inhibitor Kunitz domain"/>
    <property type="match status" value="1"/>
</dbReference>
<name>A0A158R3Z3_9BILA</name>
<dbReference type="PANTHER" id="PTHR19441">
    <property type="entry name" value="WHEY ACDIC PROTEIN WAP"/>
    <property type="match status" value="1"/>
</dbReference>
<dbReference type="Pfam" id="PF02822">
    <property type="entry name" value="Antistasin"/>
    <property type="match status" value="1"/>
</dbReference>
<feature type="domain" description="Thyroglobulin type-1" evidence="5">
    <location>
        <begin position="1313"/>
        <end position="1379"/>
    </location>
</feature>
<accession>A0A158R3Z3</accession>
<evidence type="ECO:0000256" key="2">
    <source>
        <dbReference type="PROSITE-ProRule" id="PRU00500"/>
    </source>
</evidence>
<dbReference type="PRINTS" id="PR00759">
    <property type="entry name" value="BASICPTASE"/>
</dbReference>
<dbReference type="GO" id="GO:0045087">
    <property type="term" value="P:innate immune response"/>
    <property type="evidence" value="ECO:0007669"/>
    <property type="project" value="TreeGrafter"/>
</dbReference>
<dbReference type="PANTHER" id="PTHR19441:SF95">
    <property type="entry name" value="PERLWAPIN ISOFORM X1"/>
    <property type="match status" value="1"/>
</dbReference>
<dbReference type="SMART" id="SM00289">
    <property type="entry name" value="WR1"/>
    <property type="match status" value="6"/>
</dbReference>
<feature type="domain" description="WAP" evidence="7">
    <location>
        <begin position="618"/>
        <end position="670"/>
    </location>
</feature>
<evidence type="ECO:0000256" key="1">
    <source>
        <dbReference type="ARBA" id="ARBA00023157"/>
    </source>
</evidence>
<dbReference type="Pfam" id="PF00086">
    <property type="entry name" value="Thyroglobulin_1"/>
    <property type="match status" value="5"/>
</dbReference>
<dbReference type="CDD" id="cd00199">
    <property type="entry name" value="WAP"/>
    <property type="match status" value="1"/>
</dbReference>
<dbReference type="GO" id="GO:0019731">
    <property type="term" value="P:antibacterial humoral response"/>
    <property type="evidence" value="ECO:0007669"/>
    <property type="project" value="TreeGrafter"/>
</dbReference>
<dbReference type="InterPro" id="IPR004094">
    <property type="entry name" value="Antistasin-like"/>
</dbReference>
<keyword evidence="3" id="KW-1133">Transmembrane helix</keyword>
<dbReference type="WBParaSite" id="SMUV_0000091701-mRNA-1">
    <property type="protein sequence ID" value="SMUV_0000091701-mRNA-1"/>
    <property type="gene ID" value="SMUV_0000091701"/>
</dbReference>
<keyword evidence="8" id="KW-1185">Reference proteome</keyword>
<reference evidence="9" key="1">
    <citation type="submission" date="2016-04" db="UniProtKB">
        <authorList>
            <consortium name="WormBaseParasite"/>
        </authorList>
    </citation>
    <scope>IDENTIFICATION</scope>
</reference>
<sequence length="1692" mass="186717">MNCAATVVSVIQRLSEIYWKPGKCPEVVKSECRTSCIGDSDCTEEQKCCSTGCGRECMIPVHTASQSTSVPHISITVQPVLAENVTVDKIGFCPPKNSIPNKNCDGECQNDDDCSGVEKCCNNGCGMVCSPPDKTTHCIHLLSAVNRLPKKTLANGYVPNCTTDGSFERVQCNELYCWCVDVTQGWEIPGTSVLKEDGRPNCQVPRECPNVVCLNPCPHGLKTQKNGCPMPNCECKNICDDIQCNNPMEACQLVEPDCAEPPCLPLPRCLLNPCLRGLPMTLPNGVTALCTRSSQCSSNFWCHQIGYNGLGFCCANPESAIREGHCPARIPKQSENCDSECRSDAECKIGSKCCFDGCGLKCLSIGFPPNPFETKPAKWVKIQEQNKRILSSLVAECPENHPRADHSKCDVQCQRDSDCPGMKRCCSIGCSSLCTYPTKTTACIHDVITHEVYKVGRLPKCDAAGNYEQQQCDSYGCFCVNVNTGKLVPFSRQHAEAASACSETPKYLCRQFKCTKNCSYGFEVDEDGCELCDCKNPCRNVECSNNELCIMLPVQCYQKNHCPPQPRCVPNICPTGISFSSFADITDLCSNDSDCPSEYWCNLIGLSGKGFCCLRPKPQLSPGFCPEAFVSMDTSNLKDVCKIRCKSDNDCEFNGKCCFNGCGTSCITTIADKLEPVQPVKPKTNATNNYSADKNWKCPKTKCCNFGCGRICTYPQKAPACIHLKAALQRIGTRDTVNCKHDGSFDIIQCNQNYCWCSTPEGTEIEGTRVSNAIKPVCDSYRLCTEPKCVLNVACPYGRELDINGCRTCRCFNPCKDITCPNTNEFCVPNTVECTTATCLPVPQCVVKACSKSLPVIDEVTFEPLLCKENSQCKYMGRPAFLAISVVIIQFKPIYIEEVLHSGKCPAETSSINIDCIGNCASDEDCLSSEKCCYNGCGLSCVPYAPIRSKTNKIGECLAVTETEPMECISGEEDACSTDEDCPGIQKCCLYGCTKQCSYAGITTGMIRFFLFMKLFKIFDFIGNECDLDGEFYPLQSSGKLRFCVDKKGFEVQGTRSSIKNPNCHLPRSCPISSCSLHCPLGYIYSNGCNQCACHDPCDGVKCLKTQICRVIKRECYTKDCSPFPKCINKLLDISVIELAYFLKILAIVALEMVTFNTSFFMFAVYDNLRFYRLIIYAVEPDPPEECQISPELVIYDSAKCAMHCRSHSECKRGICCFNGCGTYCMQKSVSIPEVKEKKVFSLKHIVDLNIISVCIHRLAYSENAGLVKPLNLTFPRCSIYKLELKSRCGNICTYGVRLDGMGCPMNGVCECRNPCEVSFKEILNYCFSRLERYRVSFSFLIGMFNPVQCDDEDSCWCVDTITGNEFYGTKTKSCSVSCEDRGMVCPFGLETDSTGCALDADCRCRNPCASVQCQTGYVCVLRPRDCSDKICVPVPTCEKNWCANGRKPAVEPRTYTQFTCLENRTQICPSGFYCTGYDYTKRGICCPGQAAESCPHGDAFSNSPDGSPLKCSVNTNGCPSSHYCLSKPTESTGICCVTKRYVCNLKLDSGPCTVSVPRFYYDPENQTCFPFNYGGCSGNLNNFGSKNECERFCVGTGVDPAVLDYLKKAFKLDDKEVKNFTIYNYDNVRFSLYGPDVHAKASRISARKQKNLIISALIAASIVFGVAVCVVLLFACVSLCIFLETRKKLKF</sequence>
<evidence type="ECO:0000259" key="6">
    <source>
        <dbReference type="PROSITE" id="PS51252"/>
    </source>
</evidence>
<feature type="transmembrane region" description="Helical" evidence="3">
    <location>
        <begin position="1653"/>
        <end position="1684"/>
    </location>
</feature>
<dbReference type="GO" id="GO:0004867">
    <property type="term" value="F:serine-type endopeptidase inhibitor activity"/>
    <property type="evidence" value="ECO:0007669"/>
    <property type="project" value="InterPro"/>
</dbReference>
<comment type="caution">
    <text evidence="2">Lacks conserved residue(s) required for the propagation of feature annotation.</text>
</comment>
<dbReference type="InterPro" id="IPR036645">
    <property type="entry name" value="Elafin-like_sf"/>
</dbReference>
<evidence type="ECO:0000256" key="3">
    <source>
        <dbReference type="SAM" id="Phobius"/>
    </source>
</evidence>
<feature type="domain" description="Thyroglobulin type-1" evidence="5">
    <location>
        <begin position="135"/>
        <end position="202"/>
    </location>
</feature>
<dbReference type="SMART" id="SM00211">
    <property type="entry name" value="TY"/>
    <property type="match status" value="5"/>
</dbReference>
<feature type="disulfide bond" evidence="2">
    <location>
        <begin position="1044"/>
        <end position="1064"/>
    </location>
</feature>
<dbReference type="InterPro" id="IPR036857">
    <property type="entry name" value="Thyroglobulin_1_sf"/>
</dbReference>
<keyword evidence="3" id="KW-0812">Transmembrane</keyword>
<feature type="domain" description="WAP" evidence="7">
    <location>
        <begin position="950"/>
        <end position="1001"/>
    </location>
</feature>
<dbReference type="PROSITE" id="PS51252">
    <property type="entry name" value="ANTISTASIN"/>
    <property type="match status" value="3"/>
</dbReference>
<evidence type="ECO:0000259" key="5">
    <source>
        <dbReference type="PROSITE" id="PS51162"/>
    </source>
</evidence>
<dbReference type="PROSITE" id="PS51390">
    <property type="entry name" value="WAP"/>
    <property type="match status" value="7"/>
</dbReference>
<dbReference type="PROSITE" id="PS00484">
    <property type="entry name" value="THYROGLOBULIN_1_1"/>
    <property type="match status" value="1"/>
</dbReference>
<dbReference type="SMART" id="SM00131">
    <property type="entry name" value="KU"/>
    <property type="match status" value="1"/>
</dbReference>